<accession>A0A0H3A765</accession>
<keyword evidence="1" id="KW-0479">Metal-binding</keyword>
<keyword evidence="2" id="KW-0408">Iron</keyword>
<evidence type="ECO:0000256" key="1">
    <source>
        <dbReference type="ARBA" id="ARBA00022723"/>
    </source>
</evidence>
<dbReference type="GO" id="GO:0051536">
    <property type="term" value="F:iron-sulfur cluster binding"/>
    <property type="evidence" value="ECO:0007669"/>
    <property type="project" value="UniProtKB-KW"/>
</dbReference>
<dbReference type="HOGENOM" id="CLU_139698_5_5_7"/>
<dbReference type="RefSeq" id="WP_010940368.1">
    <property type="nucleotide sequence ID" value="NC_008751.1"/>
</dbReference>
<sequence>MPVAIDKEACTRCGQCERECPGDVLRMDPETGYPYNAHIDDCWYCGVCEVECHFGALRMTFPVMVV</sequence>
<reference evidence="6" key="1">
    <citation type="journal article" date="2009" name="Environ. Microbiol.">
        <title>Contribution of mobile genetic elements to Desulfovibrio vulgaris genome plasticity.</title>
        <authorList>
            <person name="Walker C.B."/>
            <person name="Stolyar S."/>
            <person name="Chivian D."/>
            <person name="Pinel N."/>
            <person name="Gabster J.A."/>
            <person name="Dehal P.S."/>
            <person name="He Z."/>
            <person name="Yang Z.K."/>
            <person name="Yen H.C."/>
            <person name="Zhou J."/>
            <person name="Wall J.D."/>
            <person name="Hazen T.C."/>
            <person name="Arkin A.P."/>
            <person name="Stahl D.A."/>
        </authorList>
    </citation>
    <scope>NUCLEOTIDE SEQUENCE [LARGE SCALE GENOMIC DNA]</scope>
    <source>
        <strain evidence="6">DP4</strain>
    </source>
</reference>
<evidence type="ECO:0000313" key="6">
    <source>
        <dbReference type="Proteomes" id="UP000009173"/>
    </source>
</evidence>
<dbReference type="InterPro" id="IPR017896">
    <property type="entry name" value="4Fe4S_Fe-S-bd"/>
</dbReference>
<dbReference type="GO" id="GO:0046872">
    <property type="term" value="F:metal ion binding"/>
    <property type="evidence" value="ECO:0007669"/>
    <property type="project" value="UniProtKB-KW"/>
</dbReference>
<dbReference type="PROSITE" id="PS00198">
    <property type="entry name" value="4FE4S_FER_1"/>
    <property type="match status" value="1"/>
</dbReference>
<dbReference type="SUPFAM" id="SSF54862">
    <property type="entry name" value="4Fe-4S ferredoxins"/>
    <property type="match status" value="1"/>
</dbReference>
<feature type="domain" description="4Fe-4S ferredoxin-type" evidence="4">
    <location>
        <begin position="1"/>
        <end position="30"/>
    </location>
</feature>
<organism evidence="5 6">
    <name type="scientific">Nitratidesulfovibrio vulgaris (strain DP4)</name>
    <name type="common">Desulfovibrio vulgaris</name>
    <dbReference type="NCBI Taxonomy" id="391774"/>
    <lineage>
        <taxon>Bacteria</taxon>
        <taxon>Pseudomonadati</taxon>
        <taxon>Thermodesulfobacteriota</taxon>
        <taxon>Desulfovibrionia</taxon>
        <taxon>Desulfovibrionales</taxon>
        <taxon>Desulfovibrionaceae</taxon>
        <taxon>Nitratidesulfovibrio</taxon>
    </lineage>
</organism>
<name>A0A0H3A765_NITV4</name>
<dbReference type="KEGG" id="dvl:Dvul_0272"/>
<dbReference type="PROSITE" id="PS51379">
    <property type="entry name" value="4FE4S_FER_2"/>
    <property type="match status" value="2"/>
</dbReference>
<dbReference type="InterPro" id="IPR017900">
    <property type="entry name" value="4Fe4S_Fe_S_CS"/>
</dbReference>
<proteinExistence type="predicted"/>
<dbReference type="Pfam" id="PF12838">
    <property type="entry name" value="Fer4_7"/>
    <property type="match status" value="1"/>
</dbReference>
<dbReference type="Gene3D" id="3.30.70.20">
    <property type="match status" value="1"/>
</dbReference>
<evidence type="ECO:0000256" key="2">
    <source>
        <dbReference type="ARBA" id="ARBA00023004"/>
    </source>
</evidence>
<dbReference type="Proteomes" id="UP000009173">
    <property type="component" value="Chromosome"/>
</dbReference>
<keyword evidence="3" id="KW-0411">Iron-sulfur</keyword>
<evidence type="ECO:0000313" key="5">
    <source>
        <dbReference type="EMBL" id="ABM27296.1"/>
    </source>
</evidence>
<feature type="domain" description="4Fe-4S ferredoxin-type" evidence="4">
    <location>
        <begin position="33"/>
        <end position="62"/>
    </location>
</feature>
<protein>
    <submittedName>
        <fullName evidence="5">4Fe-4S ferredoxin, iron-sulfur binding domain protein</fullName>
    </submittedName>
</protein>
<dbReference type="SMR" id="A0A0H3A765"/>
<evidence type="ECO:0000259" key="4">
    <source>
        <dbReference type="PROSITE" id="PS51379"/>
    </source>
</evidence>
<dbReference type="AlphaFoldDB" id="A0A0H3A765"/>
<gene>
    <name evidence="5" type="ordered locus">Dvul_0272</name>
</gene>
<evidence type="ECO:0000256" key="3">
    <source>
        <dbReference type="ARBA" id="ARBA00023014"/>
    </source>
</evidence>
<dbReference type="EMBL" id="CP000527">
    <property type="protein sequence ID" value="ABM27296.1"/>
    <property type="molecule type" value="Genomic_DNA"/>
</dbReference>